<dbReference type="Pfam" id="PF02386">
    <property type="entry name" value="TrkH"/>
    <property type="match status" value="1"/>
</dbReference>
<keyword evidence="2" id="KW-0813">Transport</keyword>
<evidence type="ECO:0000256" key="8">
    <source>
        <dbReference type="ARBA" id="ARBA00023065"/>
    </source>
</evidence>
<evidence type="ECO:0000256" key="9">
    <source>
        <dbReference type="ARBA" id="ARBA00023136"/>
    </source>
</evidence>
<dbReference type="GO" id="GO:0005886">
    <property type="term" value="C:plasma membrane"/>
    <property type="evidence" value="ECO:0007669"/>
    <property type="project" value="UniProtKB-SubCell"/>
</dbReference>
<comment type="subcellular location">
    <subcellularLocation>
        <location evidence="1">Cell membrane</location>
        <topology evidence="1">Multi-pass membrane protein</topology>
    </subcellularLocation>
</comment>
<name>A0A1L8D1S9_9THEO</name>
<feature type="transmembrane region" description="Helical" evidence="10">
    <location>
        <begin position="24"/>
        <end position="42"/>
    </location>
</feature>
<keyword evidence="12" id="KW-1185">Reference proteome</keyword>
<dbReference type="GO" id="GO:0015379">
    <property type="term" value="F:potassium:chloride symporter activity"/>
    <property type="evidence" value="ECO:0007669"/>
    <property type="project" value="InterPro"/>
</dbReference>
<evidence type="ECO:0000256" key="2">
    <source>
        <dbReference type="ARBA" id="ARBA00022448"/>
    </source>
</evidence>
<keyword evidence="5 10" id="KW-0812">Transmembrane</keyword>
<proteinExistence type="predicted"/>
<evidence type="ECO:0000256" key="10">
    <source>
        <dbReference type="SAM" id="Phobius"/>
    </source>
</evidence>
<dbReference type="AlphaFoldDB" id="A0A1L8D1S9"/>
<dbReference type="Proteomes" id="UP000187338">
    <property type="component" value="Unassembled WGS sequence"/>
</dbReference>
<reference evidence="12" key="1">
    <citation type="submission" date="2016-12" db="EMBL/GenBank/DDBJ databases">
        <title>Draft Genome Sequences od Carboxydothermus pertinax and islandicus, Hydrogenogenic Carboxydotrophic Bacteria.</title>
        <authorList>
            <person name="Fukuyama Y."/>
            <person name="Ohmae K."/>
            <person name="Yoneda Y."/>
            <person name="Yoshida T."/>
            <person name="Sako Y."/>
        </authorList>
    </citation>
    <scope>NUCLEOTIDE SEQUENCE [LARGE SCALE GENOMIC DNA]</scope>
    <source>
        <strain evidence="12">SET</strain>
    </source>
</reference>
<dbReference type="InterPro" id="IPR003445">
    <property type="entry name" value="Cat_transpt"/>
</dbReference>
<feature type="transmembrane region" description="Helical" evidence="10">
    <location>
        <begin position="239"/>
        <end position="260"/>
    </location>
</feature>
<dbReference type="InterPro" id="IPR004772">
    <property type="entry name" value="TrkH"/>
</dbReference>
<evidence type="ECO:0000313" key="12">
    <source>
        <dbReference type="Proteomes" id="UP000187338"/>
    </source>
</evidence>
<comment type="caution">
    <text evidence="11">The sequence shown here is derived from an EMBL/GenBank/DDBJ whole genome shotgun (WGS) entry which is preliminary data.</text>
</comment>
<keyword evidence="9 10" id="KW-0472">Membrane</keyword>
<gene>
    <name evidence="11" type="ORF">ciss_10510</name>
</gene>
<dbReference type="PANTHER" id="PTHR32024:SF1">
    <property type="entry name" value="KTR SYSTEM POTASSIUM UPTAKE PROTEIN B"/>
    <property type="match status" value="1"/>
</dbReference>
<protein>
    <submittedName>
        <fullName evidence="11">Potassium uptake protein KtrB</fullName>
    </submittedName>
</protein>
<organism evidence="11 12">
    <name type="scientific">Carboxydothermus islandicus</name>
    <dbReference type="NCBI Taxonomy" id="661089"/>
    <lineage>
        <taxon>Bacteria</taxon>
        <taxon>Bacillati</taxon>
        <taxon>Bacillota</taxon>
        <taxon>Clostridia</taxon>
        <taxon>Thermoanaerobacterales</taxon>
        <taxon>Thermoanaerobacteraceae</taxon>
        <taxon>Carboxydothermus</taxon>
    </lineage>
</organism>
<keyword evidence="7 10" id="KW-1133">Transmembrane helix</keyword>
<evidence type="ECO:0000256" key="1">
    <source>
        <dbReference type="ARBA" id="ARBA00004651"/>
    </source>
</evidence>
<evidence type="ECO:0000256" key="5">
    <source>
        <dbReference type="ARBA" id="ARBA00022692"/>
    </source>
</evidence>
<dbReference type="NCBIfam" id="TIGR00933">
    <property type="entry name" value="2a38"/>
    <property type="match status" value="1"/>
</dbReference>
<dbReference type="PANTHER" id="PTHR32024">
    <property type="entry name" value="TRK SYSTEM POTASSIUM UPTAKE PROTEIN TRKG-RELATED"/>
    <property type="match status" value="1"/>
</dbReference>
<feature type="transmembrane region" description="Helical" evidence="10">
    <location>
        <begin position="85"/>
        <end position="109"/>
    </location>
</feature>
<evidence type="ECO:0000256" key="4">
    <source>
        <dbReference type="ARBA" id="ARBA00022538"/>
    </source>
</evidence>
<accession>A0A1L8D1S9</accession>
<feature type="transmembrane region" description="Helical" evidence="10">
    <location>
        <begin position="54"/>
        <end position="73"/>
    </location>
</feature>
<dbReference type="EMBL" id="BDJL01000031">
    <property type="protein sequence ID" value="GAV25118.1"/>
    <property type="molecule type" value="Genomic_DNA"/>
</dbReference>
<feature type="transmembrane region" description="Helical" evidence="10">
    <location>
        <begin position="140"/>
        <end position="161"/>
    </location>
</feature>
<feature type="transmembrane region" description="Helical" evidence="10">
    <location>
        <begin position="360"/>
        <end position="380"/>
    </location>
</feature>
<keyword evidence="3" id="KW-1003">Cell membrane</keyword>
<sequence>MVKVLAINSKKEINFFRRLTPSQILVLGFAGVILLGTVLLMLPISTKDGTVTPFLDALFTATSAVCVTGLVVVDTGTYWSLFGQIVILLLIQVGGLGFMTVATLFAILLGRRINLRERIVIQEALNQASLEGIIKLTKQVILFTFSIEGVFAVILGLRFSLDYGFIKGMWFGIFHAVSAFNNAGFDLMGNFKSLTPYVGDVIVNLSIAILIITGGIGFYVISELFNLRKKGRLSLHSKITLMTTGLLLLLGTVVIFVMEYNNDKTLGALPFGQKILAAFFQAVTPRTAGFNTVDIAALHPATQYFIIILMFIGASPGSTGGGVKTTTFAVLTLAVINIILGRDEILVYNRRLPREQIFKAIAIVMISLSLINIVTFILTFTEGHNILMNMFETVSAFGTVGLSMGLTPELSELGRILIILMMFFGRVGPLTITYALAQRRKKALFTLPEEKVMVG</sequence>
<evidence type="ECO:0000313" key="11">
    <source>
        <dbReference type="EMBL" id="GAV25118.1"/>
    </source>
</evidence>
<evidence type="ECO:0000256" key="3">
    <source>
        <dbReference type="ARBA" id="ARBA00022475"/>
    </source>
</evidence>
<keyword evidence="4" id="KW-0633">Potassium transport</keyword>
<keyword evidence="8" id="KW-0406">Ion transport</keyword>
<feature type="transmembrane region" description="Helical" evidence="10">
    <location>
        <begin position="201"/>
        <end position="227"/>
    </location>
</feature>
<evidence type="ECO:0000256" key="6">
    <source>
        <dbReference type="ARBA" id="ARBA00022958"/>
    </source>
</evidence>
<evidence type="ECO:0000256" key="7">
    <source>
        <dbReference type="ARBA" id="ARBA00022989"/>
    </source>
</evidence>
<dbReference type="STRING" id="661089.ciss_10510"/>
<feature type="transmembrane region" description="Helical" evidence="10">
    <location>
        <begin position="416"/>
        <end position="437"/>
    </location>
</feature>
<feature type="transmembrane region" description="Helical" evidence="10">
    <location>
        <begin position="321"/>
        <end position="340"/>
    </location>
</feature>
<keyword evidence="6" id="KW-0630">Potassium</keyword>